<evidence type="ECO:0000313" key="2">
    <source>
        <dbReference type="Proteomes" id="UP001207654"/>
    </source>
</evidence>
<sequence length="484" mass="52335">MNRSLVVTVGALLLAALPGCPRTEEEVKRDCEPEAFELSACDRSGFAALQADGVWATNVTLEGSDTPSVMLLSSDLSKSLIFGGPLTVRTVEGETFFLASDYNGAYAPVRIALAGCQAPTPNLVKGEFRRCVDGEMDLQGTFEATRIQRPAGEQESSGVELVSETALPRGSPMDVFVADGYAYVTALTGGLFVYDVREPGKPTKVAEITPTNDTWYRSWVRGQTLYISSKTEGLLVYDVSTPAAPRRLKALPESATDLQGWGLVADQNRLYMMSPTPKAEMLIFDISKPAEPSLLTRYYVPDSNSSAGEIPVEAAVLNNRLYIGHWRYGLAVVNVADVSKPEALGHFGYDKATSRPVAVGVIGDRTVAFEASEGWGSRVRALDVSDAAHITEIGRFEMGQGSTVVGLTLVGSKLYVAHNQNGLRVLDMSNPSTPRQIAYYNTWRETDSGRGRAFLDGLSAVKVPGDGYLYATETSRGLLVFREQ</sequence>
<dbReference type="RefSeq" id="WP_267535116.1">
    <property type="nucleotide sequence ID" value="NZ_JAPNKA010000001.1"/>
</dbReference>
<dbReference type="InterPro" id="IPR011047">
    <property type="entry name" value="Quinoprotein_ADH-like_sf"/>
</dbReference>
<evidence type="ECO:0008006" key="3">
    <source>
        <dbReference type="Google" id="ProtNLM"/>
    </source>
</evidence>
<dbReference type="Pfam" id="PF08309">
    <property type="entry name" value="LVIVD"/>
    <property type="match status" value="4"/>
</dbReference>
<protein>
    <recommendedName>
        <fullName evidence="3">Lipoprotein</fullName>
    </recommendedName>
</protein>
<accession>A0ABT4A3I6</accession>
<name>A0ABT4A3I6_9BACT</name>
<dbReference type="InterPro" id="IPR013211">
    <property type="entry name" value="LVIVD"/>
</dbReference>
<organism evidence="1 2">
    <name type="scientific">Archangium lansingense</name>
    <dbReference type="NCBI Taxonomy" id="2995310"/>
    <lineage>
        <taxon>Bacteria</taxon>
        <taxon>Pseudomonadati</taxon>
        <taxon>Myxococcota</taxon>
        <taxon>Myxococcia</taxon>
        <taxon>Myxococcales</taxon>
        <taxon>Cystobacterineae</taxon>
        <taxon>Archangiaceae</taxon>
        <taxon>Archangium</taxon>
    </lineage>
</organism>
<evidence type="ECO:0000313" key="1">
    <source>
        <dbReference type="EMBL" id="MCY1076212.1"/>
    </source>
</evidence>
<dbReference type="EMBL" id="JAPNKA010000001">
    <property type="protein sequence ID" value="MCY1076212.1"/>
    <property type="molecule type" value="Genomic_DNA"/>
</dbReference>
<dbReference type="Proteomes" id="UP001207654">
    <property type="component" value="Unassembled WGS sequence"/>
</dbReference>
<gene>
    <name evidence="1" type="ORF">OV287_17180</name>
</gene>
<comment type="caution">
    <text evidence="1">The sequence shown here is derived from an EMBL/GenBank/DDBJ whole genome shotgun (WGS) entry which is preliminary data.</text>
</comment>
<dbReference type="SUPFAM" id="SSF50998">
    <property type="entry name" value="Quinoprotein alcohol dehydrogenase-like"/>
    <property type="match status" value="1"/>
</dbReference>
<proteinExistence type="predicted"/>
<reference evidence="1 2" key="1">
    <citation type="submission" date="2022-11" db="EMBL/GenBank/DDBJ databases">
        <title>Minimal conservation of predation-associated metabolite biosynthetic gene clusters underscores biosynthetic potential of Myxococcota including descriptions for ten novel species: Archangium lansinium sp. nov., Myxococcus landrumus sp. nov., Nannocystis bai.</title>
        <authorList>
            <person name="Ahearne A."/>
            <person name="Stevens C."/>
            <person name="Phillips K."/>
        </authorList>
    </citation>
    <scope>NUCLEOTIDE SEQUENCE [LARGE SCALE GENOMIC DNA]</scope>
    <source>
        <strain evidence="1 2">MIWBW</strain>
    </source>
</reference>
<keyword evidence="2" id="KW-1185">Reference proteome</keyword>